<evidence type="ECO:0000256" key="4">
    <source>
        <dbReference type="ARBA" id="ARBA00048819"/>
    </source>
</evidence>
<dbReference type="Proteomes" id="UP000568380">
    <property type="component" value="Unassembled WGS sequence"/>
</dbReference>
<name>A0A7W8A9X2_9ACTN</name>
<keyword evidence="2 5" id="KW-0547">Nucleotide-binding</keyword>
<dbReference type="InterPro" id="IPR011793">
    <property type="entry name" value="YbdK"/>
</dbReference>
<comment type="function">
    <text evidence="5">ATP-dependent carboxylate-amine ligase which exhibits weak glutamate--cysteine ligase activity.</text>
</comment>
<evidence type="ECO:0000256" key="2">
    <source>
        <dbReference type="ARBA" id="ARBA00022741"/>
    </source>
</evidence>
<sequence length="379" mass="40131">MTRTVGVEEEFLLLDARSGEPVPAAGRVLSAVGGHPWQHAGGGFHQELFQTQVEAATGICTTLGDLHRQLQGTRFLLAAAAQQEGLGLVSVGTPVLAASSPRPSSGERFTHITGMYQGIVADYQSSGCHVHVGVKDRETAVAVINHLRPWLPTLLALSANSPFDRGRDSGYASWRTVQQSRFPGAGVTPWFDSAAAYDREVERLVSCGVLVDDAMSFWLARPGIGLPTVEVRAADAAGTADEAVLQAALTRALITTAESSLTEGREAPRVSDQVCAAAVWNAARYGLDGPGINPFEERSVHAIEVLDQLVLHVSQALTDSGDLPAVSSLLAQVKRAGTGAARQRRAAAGGLGSVIEMLKGETMDGQFAWQRAQTYRESA</sequence>
<dbReference type="SUPFAM" id="SSF55931">
    <property type="entry name" value="Glutamine synthetase/guanido kinase"/>
    <property type="match status" value="1"/>
</dbReference>
<dbReference type="AlphaFoldDB" id="A0A7W8A9X2"/>
<accession>A0A7W8A9X2</accession>
<protein>
    <recommendedName>
        <fullName evidence="5">Putative glutamate--cysteine ligase 2</fullName>
        <ecNumber evidence="5">6.3.2.2</ecNumber>
    </recommendedName>
    <alternativeName>
        <fullName evidence="5">Gamma-glutamylcysteine synthetase 2</fullName>
        <shortName evidence="5">GCS 2</shortName>
        <shortName evidence="5">Gamma-GCS 2</shortName>
    </alternativeName>
</protein>
<dbReference type="InterPro" id="IPR006336">
    <property type="entry name" value="GCS2"/>
</dbReference>
<dbReference type="NCBIfam" id="NF010041">
    <property type="entry name" value="PRK13517.1-1"/>
    <property type="match status" value="1"/>
</dbReference>
<evidence type="ECO:0000256" key="1">
    <source>
        <dbReference type="ARBA" id="ARBA00022598"/>
    </source>
</evidence>
<evidence type="ECO:0000313" key="7">
    <source>
        <dbReference type="Proteomes" id="UP000568380"/>
    </source>
</evidence>
<evidence type="ECO:0000256" key="5">
    <source>
        <dbReference type="HAMAP-Rule" id="MF_01609"/>
    </source>
</evidence>
<dbReference type="InterPro" id="IPR014746">
    <property type="entry name" value="Gln_synth/guanido_kin_cat_dom"/>
</dbReference>
<dbReference type="PANTHER" id="PTHR36510">
    <property type="entry name" value="GLUTAMATE--CYSTEINE LIGASE 2-RELATED"/>
    <property type="match status" value="1"/>
</dbReference>
<dbReference type="InterPro" id="IPR050141">
    <property type="entry name" value="GCL_type2/YbdK_subfam"/>
</dbReference>
<dbReference type="Pfam" id="PF04107">
    <property type="entry name" value="GCS2"/>
    <property type="match status" value="1"/>
</dbReference>
<dbReference type="GO" id="GO:0042398">
    <property type="term" value="P:modified amino acid biosynthetic process"/>
    <property type="evidence" value="ECO:0007669"/>
    <property type="project" value="InterPro"/>
</dbReference>
<dbReference type="HAMAP" id="MF_01609">
    <property type="entry name" value="Glu_cys_ligase_2"/>
    <property type="match status" value="1"/>
</dbReference>
<gene>
    <name evidence="6" type="ORF">HNR40_007755</name>
</gene>
<dbReference type="GO" id="GO:0005524">
    <property type="term" value="F:ATP binding"/>
    <property type="evidence" value="ECO:0007669"/>
    <property type="project" value="UniProtKB-KW"/>
</dbReference>
<evidence type="ECO:0000313" key="6">
    <source>
        <dbReference type="EMBL" id="MBB5082260.1"/>
    </source>
</evidence>
<reference evidence="6 7" key="1">
    <citation type="submission" date="2020-08" db="EMBL/GenBank/DDBJ databases">
        <title>Genomic Encyclopedia of Type Strains, Phase IV (KMG-IV): sequencing the most valuable type-strain genomes for metagenomic binning, comparative biology and taxonomic classification.</title>
        <authorList>
            <person name="Goeker M."/>
        </authorList>
    </citation>
    <scope>NUCLEOTIDE SEQUENCE [LARGE SCALE GENOMIC DNA]</scope>
    <source>
        <strain evidence="6 7">DSM 45385</strain>
    </source>
</reference>
<comment type="similarity">
    <text evidence="5">Belongs to the glutamate--cysteine ligase type 2 family. YbdK subfamily.</text>
</comment>
<keyword evidence="1 5" id="KW-0436">Ligase</keyword>
<dbReference type="EC" id="6.3.2.2" evidence="5"/>
<dbReference type="PANTHER" id="PTHR36510:SF1">
    <property type="entry name" value="GLUTAMATE--CYSTEINE LIGASE 2-RELATED"/>
    <property type="match status" value="1"/>
</dbReference>
<organism evidence="6 7">
    <name type="scientific">Nonomuraea endophytica</name>
    <dbReference type="NCBI Taxonomy" id="714136"/>
    <lineage>
        <taxon>Bacteria</taxon>
        <taxon>Bacillati</taxon>
        <taxon>Actinomycetota</taxon>
        <taxon>Actinomycetes</taxon>
        <taxon>Streptosporangiales</taxon>
        <taxon>Streptosporangiaceae</taxon>
        <taxon>Nonomuraea</taxon>
    </lineage>
</organism>
<comment type="catalytic activity">
    <reaction evidence="4 5">
        <text>L-cysteine + L-glutamate + ATP = gamma-L-glutamyl-L-cysteine + ADP + phosphate + H(+)</text>
        <dbReference type="Rhea" id="RHEA:13285"/>
        <dbReference type="ChEBI" id="CHEBI:15378"/>
        <dbReference type="ChEBI" id="CHEBI:29985"/>
        <dbReference type="ChEBI" id="CHEBI:30616"/>
        <dbReference type="ChEBI" id="CHEBI:35235"/>
        <dbReference type="ChEBI" id="CHEBI:43474"/>
        <dbReference type="ChEBI" id="CHEBI:58173"/>
        <dbReference type="ChEBI" id="CHEBI:456216"/>
        <dbReference type="EC" id="6.3.2.2"/>
    </reaction>
</comment>
<keyword evidence="3 5" id="KW-0067">ATP-binding</keyword>
<dbReference type="NCBIfam" id="TIGR02050">
    <property type="entry name" value="gshA_cyan_rel"/>
    <property type="match status" value="1"/>
</dbReference>
<dbReference type="EMBL" id="JACHIN010000013">
    <property type="protein sequence ID" value="MBB5082260.1"/>
    <property type="molecule type" value="Genomic_DNA"/>
</dbReference>
<dbReference type="GO" id="GO:0004357">
    <property type="term" value="F:glutamate-cysteine ligase activity"/>
    <property type="evidence" value="ECO:0007669"/>
    <property type="project" value="UniProtKB-EC"/>
</dbReference>
<evidence type="ECO:0000256" key="3">
    <source>
        <dbReference type="ARBA" id="ARBA00022840"/>
    </source>
</evidence>
<keyword evidence="7" id="KW-1185">Reference proteome</keyword>
<proteinExistence type="inferred from homology"/>
<dbReference type="RefSeq" id="WP_184970342.1">
    <property type="nucleotide sequence ID" value="NZ_JACHIN010000013.1"/>
</dbReference>
<comment type="caution">
    <text evidence="6">The sequence shown here is derived from an EMBL/GenBank/DDBJ whole genome shotgun (WGS) entry which is preliminary data.</text>
</comment>
<dbReference type="Gene3D" id="3.30.590.20">
    <property type="match status" value="1"/>
</dbReference>